<name>A0A811VJ00_CERCA</name>
<evidence type="ECO:0000256" key="3">
    <source>
        <dbReference type="ARBA" id="ARBA00023157"/>
    </source>
</evidence>
<feature type="chain" id="PRO_5032996432" evidence="4">
    <location>
        <begin position="23"/>
        <end position="94"/>
    </location>
</feature>
<protein>
    <submittedName>
        <fullName evidence="6">(Mediterranean fruit fly) hypothetical protein</fullName>
    </submittedName>
</protein>
<feature type="domain" description="Invertebrate defensins family profile" evidence="5">
    <location>
        <begin position="54"/>
        <end position="94"/>
    </location>
</feature>
<dbReference type="AlphaFoldDB" id="A0A811VJ00"/>
<dbReference type="Gene3D" id="3.30.30.10">
    <property type="entry name" value="Knottin, scorpion toxin-like"/>
    <property type="match status" value="1"/>
</dbReference>
<dbReference type="EMBL" id="CAJHJT010000056">
    <property type="protein sequence ID" value="CAD7015260.1"/>
    <property type="molecule type" value="Genomic_DNA"/>
</dbReference>
<proteinExistence type="predicted"/>
<evidence type="ECO:0000313" key="6">
    <source>
        <dbReference type="EMBL" id="CAD7015260.1"/>
    </source>
</evidence>
<keyword evidence="4" id="KW-0732">Signal</keyword>
<dbReference type="PANTHER" id="PTHR13645:SF0">
    <property type="entry name" value="DEFENSIN"/>
    <property type="match status" value="1"/>
</dbReference>
<dbReference type="GO" id="GO:0050830">
    <property type="term" value="P:defense response to Gram-positive bacterium"/>
    <property type="evidence" value="ECO:0007669"/>
    <property type="project" value="UniProtKB-ARBA"/>
</dbReference>
<gene>
    <name evidence="6" type="ORF">CCAP1982_LOCUS23208</name>
</gene>
<accession>A0A811VJ00</accession>
<dbReference type="GO" id="GO:0005615">
    <property type="term" value="C:extracellular space"/>
    <property type="evidence" value="ECO:0007669"/>
    <property type="project" value="TreeGrafter"/>
</dbReference>
<keyword evidence="3" id="KW-1015">Disulfide bond</keyword>
<dbReference type="GO" id="GO:0006959">
    <property type="term" value="P:humoral immune response"/>
    <property type="evidence" value="ECO:0007669"/>
    <property type="project" value="TreeGrafter"/>
</dbReference>
<dbReference type="PROSITE" id="PS51378">
    <property type="entry name" value="INVERT_DEFENSINS"/>
    <property type="match status" value="1"/>
</dbReference>
<dbReference type="SUPFAM" id="SSF57095">
    <property type="entry name" value="Scorpion toxin-like"/>
    <property type="match status" value="1"/>
</dbReference>
<keyword evidence="7" id="KW-1185">Reference proteome</keyword>
<dbReference type="Pfam" id="PF01097">
    <property type="entry name" value="Defensin_2"/>
    <property type="match status" value="1"/>
</dbReference>
<evidence type="ECO:0000256" key="2">
    <source>
        <dbReference type="ARBA" id="ARBA00022525"/>
    </source>
</evidence>
<evidence type="ECO:0000256" key="4">
    <source>
        <dbReference type="SAM" id="SignalP"/>
    </source>
</evidence>
<dbReference type="Proteomes" id="UP000606786">
    <property type="component" value="Unassembled WGS sequence"/>
</dbReference>
<evidence type="ECO:0000313" key="7">
    <source>
        <dbReference type="Proteomes" id="UP000606786"/>
    </source>
</evidence>
<dbReference type="PANTHER" id="PTHR13645">
    <property type="entry name" value="DEFENSIN"/>
    <property type="match status" value="1"/>
</dbReference>
<feature type="signal peptide" evidence="4">
    <location>
        <begin position="1"/>
        <end position="22"/>
    </location>
</feature>
<keyword evidence="2" id="KW-0964">Secreted</keyword>
<dbReference type="InterPro" id="IPR036574">
    <property type="entry name" value="Scorpion_toxin-like_sf"/>
</dbReference>
<sequence>MKPIQIFVGLIYLFCLLHELLAAPTDPFALELEEDLHLSLQQEQPGLVLHRQKRATCDLLSASSLSAALCNAHCFFIGKGSGKCNRYGVCECSK</sequence>
<dbReference type="InterPro" id="IPR001542">
    <property type="entry name" value="Defensin_invertebrate/fungal"/>
</dbReference>
<evidence type="ECO:0000259" key="5">
    <source>
        <dbReference type="PROSITE" id="PS51378"/>
    </source>
</evidence>
<evidence type="ECO:0000256" key="1">
    <source>
        <dbReference type="ARBA" id="ARBA00004613"/>
    </source>
</evidence>
<comment type="caution">
    <text evidence="6">The sequence shown here is derived from an EMBL/GenBank/DDBJ whole genome shotgun (WGS) entry which is preliminary data.</text>
</comment>
<organism evidence="6 7">
    <name type="scientific">Ceratitis capitata</name>
    <name type="common">Mediterranean fruit fly</name>
    <name type="synonym">Tephritis capitata</name>
    <dbReference type="NCBI Taxonomy" id="7213"/>
    <lineage>
        <taxon>Eukaryota</taxon>
        <taxon>Metazoa</taxon>
        <taxon>Ecdysozoa</taxon>
        <taxon>Arthropoda</taxon>
        <taxon>Hexapoda</taxon>
        <taxon>Insecta</taxon>
        <taxon>Pterygota</taxon>
        <taxon>Neoptera</taxon>
        <taxon>Endopterygota</taxon>
        <taxon>Diptera</taxon>
        <taxon>Brachycera</taxon>
        <taxon>Muscomorpha</taxon>
        <taxon>Tephritoidea</taxon>
        <taxon>Tephritidae</taxon>
        <taxon>Ceratitis</taxon>
        <taxon>Ceratitis</taxon>
    </lineage>
</organism>
<comment type="subcellular location">
    <subcellularLocation>
        <location evidence="1">Secreted</location>
    </subcellularLocation>
</comment>
<reference evidence="6" key="1">
    <citation type="submission" date="2020-11" db="EMBL/GenBank/DDBJ databases">
        <authorList>
            <person name="Whitehead M."/>
        </authorList>
    </citation>
    <scope>NUCLEOTIDE SEQUENCE</scope>
    <source>
        <strain evidence="6">EGII</strain>
    </source>
</reference>